<evidence type="ECO:0000313" key="3">
    <source>
        <dbReference type="Proteomes" id="UP000316639"/>
    </source>
</evidence>
<dbReference type="EMBL" id="VOBR01000039">
    <property type="protein sequence ID" value="TWP45738.1"/>
    <property type="molecule type" value="Genomic_DNA"/>
</dbReference>
<dbReference type="InterPro" id="IPR029068">
    <property type="entry name" value="Glyas_Bleomycin-R_OHBP_Dase"/>
</dbReference>
<dbReference type="Gene3D" id="3.10.180.10">
    <property type="entry name" value="2,3-Dihydroxybiphenyl 1,2-Dioxygenase, domain 1"/>
    <property type="match status" value="1"/>
</dbReference>
<reference evidence="2 3" key="1">
    <citation type="submission" date="2019-07" db="EMBL/GenBank/DDBJ databases">
        <title>Lentzea xizangensis sp. nov., isolated from Qinghai-Tibetan Plateau Soils.</title>
        <authorList>
            <person name="Huang J."/>
        </authorList>
    </citation>
    <scope>NUCLEOTIDE SEQUENCE [LARGE SCALE GENOMIC DNA]</scope>
    <source>
        <strain evidence="2 3">FXJ1.1311</strain>
    </source>
</reference>
<evidence type="ECO:0000313" key="2">
    <source>
        <dbReference type="EMBL" id="TWP45738.1"/>
    </source>
</evidence>
<comment type="caution">
    <text evidence="2">The sequence shown here is derived from an EMBL/GenBank/DDBJ whole genome shotgun (WGS) entry which is preliminary data.</text>
</comment>
<evidence type="ECO:0000259" key="1">
    <source>
        <dbReference type="PROSITE" id="PS51819"/>
    </source>
</evidence>
<dbReference type="OrthoDB" id="9793039at2"/>
<name>A0A563EGT5_9PSEU</name>
<accession>A0A563EGT5</accession>
<dbReference type="InterPro" id="IPR041581">
    <property type="entry name" value="Glyoxalase_6"/>
</dbReference>
<gene>
    <name evidence="2" type="ORF">FKR81_38570</name>
</gene>
<sequence>MPRLAHFAINADDVDVTRRFYATTFGWQFAPWGPPGFYRVEADAAAGPGVTAALQQRRDLVPGHPTTGFECTVAVDDVDRTLKAAVTAGGRVLMDRTTIAGVGHLIWLADPSGNVVGAMTYDNSAE</sequence>
<dbReference type="Pfam" id="PF18029">
    <property type="entry name" value="Glyoxalase_6"/>
    <property type="match status" value="1"/>
</dbReference>
<protein>
    <submittedName>
        <fullName evidence="2">VOC family protein</fullName>
    </submittedName>
</protein>
<keyword evidence="3" id="KW-1185">Reference proteome</keyword>
<organism evidence="2 3">
    <name type="scientific">Lentzea tibetensis</name>
    <dbReference type="NCBI Taxonomy" id="2591470"/>
    <lineage>
        <taxon>Bacteria</taxon>
        <taxon>Bacillati</taxon>
        <taxon>Actinomycetota</taxon>
        <taxon>Actinomycetes</taxon>
        <taxon>Pseudonocardiales</taxon>
        <taxon>Pseudonocardiaceae</taxon>
        <taxon>Lentzea</taxon>
    </lineage>
</organism>
<dbReference type="PROSITE" id="PS51819">
    <property type="entry name" value="VOC"/>
    <property type="match status" value="1"/>
</dbReference>
<dbReference type="InterPro" id="IPR037523">
    <property type="entry name" value="VOC_core"/>
</dbReference>
<dbReference type="SUPFAM" id="SSF54593">
    <property type="entry name" value="Glyoxalase/Bleomycin resistance protein/Dihydroxybiphenyl dioxygenase"/>
    <property type="match status" value="1"/>
</dbReference>
<dbReference type="PANTHER" id="PTHR33993">
    <property type="entry name" value="GLYOXALASE-RELATED"/>
    <property type="match status" value="1"/>
</dbReference>
<dbReference type="RefSeq" id="WP_146359584.1">
    <property type="nucleotide sequence ID" value="NZ_VOBR01000039.1"/>
</dbReference>
<dbReference type="InterPro" id="IPR052164">
    <property type="entry name" value="Anthracycline_SecMetBiosynth"/>
</dbReference>
<dbReference type="Proteomes" id="UP000316639">
    <property type="component" value="Unassembled WGS sequence"/>
</dbReference>
<dbReference type="AlphaFoldDB" id="A0A563EGT5"/>
<feature type="domain" description="VOC" evidence="1">
    <location>
        <begin position="3"/>
        <end position="121"/>
    </location>
</feature>
<proteinExistence type="predicted"/>